<keyword evidence="1" id="KW-1133">Transmembrane helix</keyword>
<evidence type="ECO:0000256" key="2">
    <source>
        <dbReference type="SAM" id="SignalP"/>
    </source>
</evidence>
<reference evidence="3" key="1">
    <citation type="submission" date="2020-11" db="EMBL/GenBank/DDBJ databases">
        <authorList>
            <person name="Tran Van P."/>
        </authorList>
    </citation>
    <scope>NUCLEOTIDE SEQUENCE</scope>
</reference>
<evidence type="ECO:0000256" key="1">
    <source>
        <dbReference type="SAM" id="Phobius"/>
    </source>
</evidence>
<dbReference type="EMBL" id="OE840376">
    <property type="protein sequence ID" value="CAD7590225.1"/>
    <property type="molecule type" value="Genomic_DNA"/>
</dbReference>
<accession>A0A7R9PK02</accession>
<feature type="chain" id="PRO_5030587995" evidence="2">
    <location>
        <begin position="18"/>
        <end position="78"/>
    </location>
</feature>
<evidence type="ECO:0000313" key="3">
    <source>
        <dbReference type="EMBL" id="CAD7590225.1"/>
    </source>
</evidence>
<proteinExistence type="predicted"/>
<keyword evidence="1" id="KW-0812">Transmembrane</keyword>
<name>A0A7R9PK02_TIMGE</name>
<protein>
    <submittedName>
        <fullName evidence="3">Uncharacterized protein</fullName>
    </submittedName>
</protein>
<dbReference type="AlphaFoldDB" id="A0A7R9PK02"/>
<gene>
    <name evidence="3" type="ORF">TGEB3V08_LOCUS4065</name>
</gene>
<keyword evidence="2" id="KW-0732">Signal</keyword>
<keyword evidence="1" id="KW-0472">Membrane</keyword>
<sequence>MKTVIVILLMIVCTSESQILFAVINSTSDKLATICLAIISISALLFCPSNNNIRRGNDTFILGQLVFPDVTGATIHPY</sequence>
<organism evidence="3">
    <name type="scientific">Timema genevievae</name>
    <name type="common">Walking stick</name>
    <dbReference type="NCBI Taxonomy" id="629358"/>
    <lineage>
        <taxon>Eukaryota</taxon>
        <taxon>Metazoa</taxon>
        <taxon>Ecdysozoa</taxon>
        <taxon>Arthropoda</taxon>
        <taxon>Hexapoda</taxon>
        <taxon>Insecta</taxon>
        <taxon>Pterygota</taxon>
        <taxon>Neoptera</taxon>
        <taxon>Polyneoptera</taxon>
        <taxon>Phasmatodea</taxon>
        <taxon>Timematodea</taxon>
        <taxon>Timematoidea</taxon>
        <taxon>Timematidae</taxon>
        <taxon>Timema</taxon>
    </lineage>
</organism>
<feature type="signal peptide" evidence="2">
    <location>
        <begin position="1"/>
        <end position="17"/>
    </location>
</feature>
<feature type="transmembrane region" description="Helical" evidence="1">
    <location>
        <begin position="31"/>
        <end position="47"/>
    </location>
</feature>